<dbReference type="InterPro" id="IPR036691">
    <property type="entry name" value="Endo/exonu/phosph_ase_sf"/>
</dbReference>
<dbReference type="GO" id="GO:0003824">
    <property type="term" value="F:catalytic activity"/>
    <property type="evidence" value="ECO:0007669"/>
    <property type="project" value="InterPro"/>
</dbReference>
<dbReference type="EMBL" id="JARQWQ010000115">
    <property type="protein sequence ID" value="KAK2550096.1"/>
    <property type="molecule type" value="Genomic_DNA"/>
</dbReference>
<feature type="domain" description="Endonuclease/exonuclease/phosphatase" evidence="1">
    <location>
        <begin position="91"/>
        <end position="226"/>
    </location>
</feature>
<protein>
    <recommendedName>
        <fullName evidence="1">Endonuclease/exonuclease/phosphatase domain-containing protein</fullName>
    </recommendedName>
</protein>
<dbReference type="Gene3D" id="3.60.10.10">
    <property type="entry name" value="Endonuclease/exonuclease/phosphatase"/>
    <property type="match status" value="1"/>
</dbReference>
<evidence type="ECO:0000259" key="1">
    <source>
        <dbReference type="Pfam" id="PF03372"/>
    </source>
</evidence>
<dbReference type="InterPro" id="IPR005135">
    <property type="entry name" value="Endo/exonuclease/phosphatase"/>
</dbReference>
<comment type="caution">
    <text evidence="2">The sequence shown here is derived from an EMBL/GenBank/DDBJ whole genome shotgun (WGS) entry which is preliminary data.</text>
</comment>
<dbReference type="Pfam" id="PF03372">
    <property type="entry name" value="Exo_endo_phos"/>
    <property type="match status" value="1"/>
</dbReference>
<name>A0AAD9UU67_ACRCE</name>
<dbReference type="PANTHER" id="PTHR46670:SF3">
    <property type="entry name" value="ENDONUCLEASE_EXONUCLEASE_PHOSPHATASE DOMAIN-CONTAINING PROTEIN"/>
    <property type="match status" value="1"/>
</dbReference>
<dbReference type="SUPFAM" id="SSF56219">
    <property type="entry name" value="DNase I-like"/>
    <property type="match status" value="1"/>
</dbReference>
<keyword evidence="3" id="KW-1185">Reference proteome</keyword>
<dbReference type="AlphaFoldDB" id="A0AAD9UU67"/>
<reference evidence="2" key="2">
    <citation type="journal article" date="2023" name="Science">
        <title>Genomic signatures of disease resistance in endangered staghorn corals.</title>
        <authorList>
            <person name="Vollmer S.V."/>
            <person name="Selwyn J.D."/>
            <person name="Despard B.A."/>
            <person name="Roesel C.L."/>
        </authorList>
    </citation>
    <scope>NUCLEOTIDE SEQUENCE</scope>
    <source>
        <strain evidence="2">K2</strain>
    </source>
</reference>
<sequence length="775" mass="87385">GDVCLNPGPGKYENCDQATTRNHGCLSAPCRISSIYTMAGHNKPRPRSGGANFNNLITIQPADAIQAVRSDLLRFALLNTRSIRKKAMFLKDFAVENQRDLLAITETWLDLNNQHTANIINELCPLGFAFMHIPRMKNCSVGLLYNKCYKIEKQDVTSFLSFEYMEVLLRTPASVLRIGVLYRPPPSTENGFTATMFFNEFPILRERLAVASGHLLLAGDFNFHVDDCTDSLASRFLDLLDSHNDIIESWSTLNPHLSDHLSIHSKLSIAKARPQKVKKQYRKICGVDPIEFRNDVMASTLFSSPACNVNDLCDQYDSELSKLVDVCAPLKTRFVISRPSAPWHSEEIAAEKRKCRKLERRWRKSGTEADKLQYSDQCSRVCKLLKSSKMSYYASLINENKSDSKTVCCIVRLKTTIHPVALQKELCDKFADFFCDKIVTIRHQLDTLSTTDAPAFPLIDDAIITCELSEFSPTSEDELSGLVKKIAAKSCSLDPVPASLLRYCINDILPIIKSVRHQEILKGVYGRVGENLPGNLHHQKDVYDARCKGNAKPYQVGKALSKKFYRPWSGPWQVVKVKSDVTYRIQCKEVTPTRGRRKPYLRRPSQLQPALHEVERDTGQPTDLNVGERDVLELPWARAADALPGGPAPTECRSCQPLTNVAFGAFVFISVTWMIYHEEQIYMVRVIFLLTKEATKVALKTKEATAVWLKAKMKNGGATILILSLLKISTNPPGLQLFFQPQPLLDLIQLIVAIRNWNPQQKQQKSATVNKDWIP</sequence>
<feature type="non-terminal residue" evidence="2">
    <location>
        <position position="1"/>
    </location>
</feature>
<dbReference type="Proteomes" id="UP001249851">
    <property type="component" value="Unassembled WGS sequence"/>
</dbReference>
<gene>
    <name evidence="2" type="ORF">P5673_029286</name>
</gene>
<accession>A0AAD9UU67</accession>
<proteinExistence type="predicted"/>
<dbReference type="PANTHER" id="PTHR46670">
    <property type="entry name" value="ENDO/EXONUCLEASE/PHOSPHATASE DOMAIN-CONTAINING PROTEIN"/>
    <property type="match status" value="1"/>
</dbReference>
<organism evidence="2 3">
    <name type="scientific">Acropora cervicornis</name>
    <name type="common">Staghorn coral</name>
    <dbReference type="NCBI Taxonomy" id="6130"/>
    <lineage>
        <taxon>Eukaryota</taxon>
        <taxon>Metazoa</taxon>
        <taxon>Cnidaria</taxon>
        <taxon>Anthozoa</taxon>
        <taxon>Hexacorallia</taxon>
        <taxon>Scleractinia</taxon>
        <taxon>Astrocoeniina</taxon>
        <taxon>Acroporidae</taxon>
        <taxon>Acropora</taxon>
    </lineage>
</organism>
<evidence type="ECO:0000313" key="2">
    <source>
        <dbReference type="EMBL" id="KAK2550096.1"/>
    </source>
</evidence>
<reference evidence="2" key="1">
    <citation type="journal article" date="2023" name="G3 (Bethesda)">
        <title>Whole genome assembly and annotation of the endangered Caribbean coral Acropora cervicornis.</title>
        <authorList>
            <person name="Selwyn J.D."/>
            <person name="Vollmer S.V."/>
        </authorList>
    </citation>
    <scope>NUCLEOTIDE SEQUENCE</scope>
    <source>
        <strain evidence="2">K2</strain>
    </source>
</reference>
<evidence type="ECO:0000313" key="3">
    <source>
        <dbReference type="Proteomes" id="UP001249851"/>
    </source>
</evidence>